<evidence type="ECO:0000256" key="2">
    <source>
        <dbReference type="ARBA" id="ARBA00023125"/>
    </source>
</evidence>
<dbReference type="SMART" id="SM00345">
    <property type="entry name" value="HTH_GNTR"/>
    <property type="match status" value="1"/>
</dbReference>
<dbReference type="InterPro" id="IPR011711">
    <property type="entry name" value="GntR_C"/>
</dbReference>
<dbReference type="Proteomes" id="UP001501598">
    <property type="component" value="Unassembled WGS sequence"/>
</dbReference>
<dbReference type="EMBL" id="BAABGT010000009">
    <property type="protein sequence ID" value="GAA4537141.1"/>
    <property type="molecule type" value="Genomic_DNA"/>
</dbReference>
<dbReference type="InterPro" id="IPR036388">
    <property type="entry name" value="WH-like_DNA-bd_sf"/>
</dbReference>
<dbReference type="PROSITE" id="PS50949">
    <property type="entry name" value="HTH_GNTR"/>
    <property type="match status" value="1"/>
</dbReference>
<dbReference type="SUPFAM" id="SSF48008">
    <property type="entry name" value="GntR ligand-binding domain-like"/>
    <property type="match status" value="1"/>
</dbReference>
<keyword evidence="2" id="KW-0238">DNA-binding</keyword>
<evidence type="ECO:0000313" key="5">
    <source>
        <dbReference type="EMBL" id="GAA4537141.1"/>
    </source>
</evidence>
<dbReference type="Pfam" id="PF00392">
    <property type="entry name" value="GntR"/>
    <property type="match status" value="1"/>
</dbReference>
<dbReference type="Gene3D" id="1.10.10.10">
    <property type="entry name" value="Winged helix-like DNA-binding domain superfamily/Winged helix DNA-binding domain"/>
    <property type="match status" value="1"/>
</dbReference>
<gene>
    <name evidence="5" type="ORF">GCM10023175_05200</name>
</gene>
<organism evidence="5 6">
    <name type="scientific">Pseudonocardia xishanensis</name>
    <dbReference type="NCBI Taxonomy" id="630995"/>
    <lineage>
        <taxon>Bacteria</taxon>
        <taxon>Bacillati</taxon>
        <taxon>Actinomycetota</taxon>
        <taxon>Actinomycetes</taxon>
        <taxon>Pseudonocardiales</taxon>
        <taxon>Pseudonocardiaceae</taxon>
        <taxon>Pseudonocardia</taxon>
    </lineage>
</organism>
<sequence>MRLSQSQEILENLSFALQMCFTANMAQATTRVDEIYRRLRTDILSGRHQPGARLLSATLCQDYGISSGVLREILPRLAGEGLVVSEPQRGFRVARISVEDLQHLTEARVLVESTALRAAIEHGDLQWESTLVAAHHTLAGSRSMDDDGAIQDDWMRAHWNFHHCLLSACPNRRLLQIADQFRDATEMYRCWSGPLGDEPDRDVAGEHRGILEATVGRDAELAVRLLTEHYEHTLRIMSRVGALSGAPSRAG</sequence>
<protein>
    <submittedName>
        <fullName evidence="5">GntR family transcriptional regulator</fullName>
    </submittedName>
</protein>
<dbReference type="PANTHER" id="PTHR43537:SF20">
    <property type="entry name" value="HTH-TYPE TRANSCRIPTIONAL REPRESSOR GLAR"/>
    <property type="match status" value="1"/>
</dbReference>
<accession>A0ABP8RF49</accession>
<dbReference type="Pfam" id="PF07729">
    <property type="entry name" value="FCD"/>
    <property type="match status" value="1"/>
</dbReference>
<proteinExistence type="predicted"/>
<evidence type="ECO:0000256" key="3">
    <source>
        <dbReference type="ARBA" id="ARBA00023163"/>
    </source>
</evidence>
<dbReference type="InterPro" id="IPR036390">
    <property type="entry name" value="WH_DNA-bd_sf"/>
</dbReference>
<dbReference type="Gene3D" id="1.20.120.530">
    <property type="entry name" value="GntR ligand-binding domain-like"/>
    <property type="match status" value="1"/>
</dbReference>
<dbReference type="PANTHER" id="PTHR43537">
    <property type="entry name" value="TRANSCRIPTIONAL REGULATOR, GNTR FAMILY"/>
    <property type="match status" value="1"/>
</dbReference>
<dbReference type="InterPro" id="IPR008920">
    <property type="entry name" value="TF_FadR/GntR_C"/>
</dbReference>
<evidence type="ECO:0000313" key="6">
    <source>
        <dbReference type="Proteomes" id="UP001501598"/>
    </source>
</evidence>
<comment type="caution">
    <text evidence="5">The sequence shown here is derived from an EMBL/GenBank/DDBJ whole genome shotgun (WGS) entry which is preliminary data.</text>
</comment>
<keyword evidence="3" id="KW-0804">Transcription</keyword>
<dbReference type="SUPFAM" id="SSF46785">
    <property type="entry name" value="Winged helix' DNA-binding domain"/>
    <property type="match status" value="1"/>
</dbReference>
<name>A0ABP8RF49_9PSEU</name>
<dbReference type="CDD" id="cd07377">
    <property type="entry name" value="WHTH_GntR"/>
    <property type="match status" value="1"/>
</dbReference>
<evidence type="ECO:0000259" key="4">
    <source>
        <dbReference type="PROSITE" id="PS50949"/>
    </source>
</evidence>
<evidence type="ECO:0000256" key="1">
    <source>
        <dbReference type="ARBA" id="ARBA00023015"/>
    </source>
</evidence>
<keyword evidence="6" id="KW-1185">Reference proteome</keyword>
<reference evidence="6" key="1">
    <citation type="journal article" date="2019" name="Int. J. Syst. Evol. Microbiol.">
        <title>The Global Catalogue of Microorganisms (GCM) 10K type strain sequencing project: providing services to taxonomists for standard genome sequencing and annotation.</title>
        <authorList>
            <consortium name="The Broad Institute Genomics Platform"/>
            <consortium name="The Broad Institute Genome Sequencing Center for Infectious Disease"/>
            <person name="Wu L."/>
            <person name="Ma J."/>
        </authorList>
    </citation>
    <scope>NUCLEOTIDE SEQUENCE [LARGE SCALE GENOMIC DNA]</scope>
    <source>
        <strain evidence="6">JCM 17906</strain>
    </source>
</reference>
<feature type="domain" description="HTH gntR-type" evidence="4">
    <location>
        <begin position="29"/>
        <end position="96"/>
    </location>
</feature>
<dbReference type="SMART" id="SM00895">
    <property type="entry name" value="FCD"/>
    <property type="match status" value="1"/>
</dbReference>
<keyword evidence="1" id="KW-0805">Transcription regulation</keyword>
<dbReference type="InterPro" id="IPR000524">
    <property type="entry name" value="Tscrpt_reg_HTH_GntR"/>
</dbReference>